<dbReference type="Pfam" id="PF03334">
    <property type="entry name" value="PhaG_MnhG_YufB"/>
    <property type="match status" value="1"/>
</dbReference>
<feature type="transmembrane region" description="Helical" evidence="1">
    <location>
        <begin position="37"/>
        <end position="55"/>
    </location>
</feature>
<dbReference type="PANTHER" id="PTHR34703:SF1">
    <property type="entry name" value="ANTIPORTER SUBUNIT MNHG2-RELATED"/>
    <property type="match status" value="1"/>
</dbReference>
<keyword evidence="1" id="KW-0812">Transmembrane</keyword>
<dbReference type="InterPro" id="IPR005133">
    <property type="entry name" value="PhaG_MnhG_YufB"/>
</dbReference>
<dbReference type="GO" id="GO:0015385">
    <property type="term" value="F:sodium:proton antiporter activity"/>
    <property type="evidence" value="ECO:0007669"/>
    <property type="project" value="TreeGrafter"/>
</dbReference>
<sequence>MTETIVIILSSIGSLSILFAGIGVLRMPDFYLRLSVTVKAATMGVGIFLLCAALLSQDISVVTKAIAVVFFIVLTAPIAAHMIAKAGYFTNTPLWEGTVTDDLRNDYQKEKPVDTIKEEDVEVLEEEDR</sequence>
<dbReference type="AlphaFoldDB" id="A0A9D1WAK0"/>
<name>A0A9D1WAK0_9SPHI</name>
<dbReference type="NCBIfam" id="TIGR01300">
    <property type="entry name" value="CPA3_mnhG_phaG"/>
    <property type="match status" value="1"/>
</dbReference>
<evidence type="ECO:0000313" key="2">
    <source>
        <dbReference type="EMBL" id="HIX55414.1"/>
    </source>
</evidence>
<dbReference type="EMBL" id="DXEZ01000289">
    <property type="protein sequence ID" value="HIX55414.1"/>
    <property type="molecule type" value="Genomic_DNA"/>
</dbReference>
<feature type="transmembrane region" description="Helical" evidence="1">
    <location>
        <begin position="61"/>
        <end position="84"/>
    </location>
</feature>
<keyword evidence="1" id="KW-0472">Membrane</keyword>
<dbReference type="PANTHER" id="PTHR34703">
    <property type="entry name" value="ANTIPORTER SUBUNIT MNHG2-RELATED"/>
    <property type="match status" value="1"/>
</dbReference>
<reference evidence="2" key="2">
    <citation type="submission" date="2021-04" db="EMBL/GenBank/DDBJ databases">
        <authorList>
            <person name="Gilroy R."/>
        </authorList>
    </citation>
    <scope>NUCLEOTIDE SEQUENCE</scope>
    <source>
        <strain evidence="2">1719</strain>
    </source>
</reference>
<gene>
    <name evidence="2" type="primary">mnhG</name>
    <name evidence="2" type="ORF">H9853_10325</name>
</gene>
<dbReference type="NCBIfam" id="NF009314">
    <property type="entry name" value="PRK12674.1-2"/>
    <property type="match status" value="1"/>
</dbReference>
<proteinExistence type="predicted"/>
<comment type="caution">
    <text evidence="2">The sequence shown here is derived from an EMBL/GenBank/DDBJ whole genome shotgun (WGS) entry which is preliminary data.</text>
</comment>
<organism evidence="2 3">
    <name type="scientific">Candidatus Sphingobacterium stercoripullorum</name>
    <dbReference type="NCBI Taxonomy" id="2838759"/>
    <lineage>
        <taxon>Bacteria</taxon>
        <taxon>Pseudomonadati</taxon>
        <taxon>Bacteroidota</taxon>
        <taxon>Sphingobacteriia</taxon>
        <taxon>Sphingobacteriales</taxon>
        <taxon>Sphingobacteriaceae</taxon>
        <taxon>Sphingobacterium</taxon>
    </lineage>
</organism>
<protein>
    <submittedName>
        <fullName evidence="2">Monovalent cation/H(+) antiporter subunit G</fullName>
    </submittedName>
</protein>
<keyword evidence="1" id="KW-1133">Transmembrane helix</keyword>
<reference evidence="2" key="1">
    <citation type="journal article" date="2021" name="PeerJ">
        <title>Extensive microbial diversity within the chicken gut microbiome revealed by metagenomics and culture.</title>
        <authorList>
            <person name="Gilroy R."/>
            <person name="Ravi A."/>
            <person name="Getino M."/>
            <person name="Pursley I."/>
            <person name="Horton D.L."/>
            <person name="Alikhan N.F."/>
            <person name="Baker D."/>
            <person name="Gharbi K."/>
            <person name="Hall N."/>
            <person name="Watson M."/>
            <person name="Adriaenssens E.M."/>
            <person name="Foster-Nyarko E."/>
            <person name="Jarju S."/>
            <person name="Secka A."/>
            <person name="Antonio M."/>
            <person name="Oren A."/>
            <person name="Chaudhuri R.R."/>
            <person name="La Ragione R."/>
            <person name="Hildebrand F."/>
            <person name="Pallen M.J."/>
        </authorList>
    </citation>
    <scope>NUCLEOTIDE SEQUENCE</scope>
    <source>
        <strain evidence="2">1719</strain>
    </source>
</reference>
<evidence type="ECO:0000313" key="3">
    <source>
        <dbReference type="Proteomes" id="UP000824156"/>
    </source>
</evidence>
<dbReference type="Proteomes" id="UP000824156">
    <property type="component" value="Unassembled WGS sequence"/>
</dbReference>
<feature type="transmembrane region" description="Helical" evidence="1">
    <location>
        <begin position="6"/>
        <end position="25"/>
    </location>
</feature>
<evidence type="ECO:0000256" key="1">
    <source>
        <dbReference type="SAM" id="Phobius"/>
    </source>
</evidence>
<accession>A0A9D1WAK0</accession>